<dbReference type="EMBL" id="CP001661">
    <property type="protein sequence ID" value="ACT18239.1"/>
    <property type="molecule type" value="Genomic_DNA"/>
</dbReference>
<reference evidence="1" key="1">
    <citation type="submission" date="2009-07" db="EMBL/GenBank/DDBJ databases">
        <title>Complete sequence of Geobacter sp. M21.</title>
        <authorList>
            <consortium name="US DOE Joint Genome Institute"/>
            <person name="Lucas S."/>
            <person name="Copeland A."/>
            <person name="Lapidus A."/>
            <person name="Glavina del Rio T."/>
            <person name="Dalin E."/>
            <person name="Tice H."/>
            <person name="Bruce D."/>
            <person name="Goodwin L."/>
            <person name="Pitluck S."/>
            <person name="Saunders E."/>
            <person name="Brettin T."/>
            <person name="Detter J.C."/>
            <person name="Han C."/>
            <person name="Larimer F."/>
            <person name="Land M."/>
            <person name="Hauser L."/>
            <person name="Kyrpides N."/>
            <person name="Ovchinnikova G."/>
            <person name="Lovley D."/>
        </authorList>
    </citation>
    <scope>NUCLEOTIDE SEQUENCE [LARGE SCALE GENOMIC DNA]</scope>
    <source>
        <strain evidence="1">M21</strain>
    </source>
</reference>
<dbReference type="KEGG" id="gem:GM21_2187"/>
<dbReference type="STRING" id="443144.GM21_2187"/>
<dbReference type="PANTHER" id="PTHR36451:SF1">
    <property type="entry name" value="OMEGA-HYDROXY-BETA-DIHYDROMENAQUINONE-9 SULFOTRANSFERASE STF3"/>
    <property type="match status" value="1"/>
</dbReference>
<proteinExistence type="predicted"/>
<protein>
    <recommendedName>
        <fullName evidence="2">Sulfotransferase</fullName>
    </recommendedName>
</protein>
<dbReference type="Gene3D" id="3.40.50.300">
    <property type="entry name" value="P-loop containing nucleotide triphosphate hydrolases"/>
    <property type="match status" value="1"/>
</dbReference>
<dbReference type="AlphaFoldDB" id="C6DYF5"/>
<dbReference type="PANTHER" id="PTHR36451">
    <property type="entry name" value="PAPS-DEPENDENT SULFOTRANSFERASE STF3"/>
    <property type="match status" value="1"/>
</dbReference>
<dbReference type="HOGENOM" id="CLU_053496_0_0_7"/>
<evidence type="ECO:0008006" key="2">
    <source>
        <dbReference type="Google" id="ProtNLM"/>
    </source>
</evidence>
<dbReference type="eggNOG" id="COG0446">
    <property type="taxonomic scope" value="Bacteria"/>
</dbReference>
<dbReference type="SUPFAM" id="SSF52540">
    <property type="entry name" value="P-loop containing nucleoside triphosphate hydrolases"/>
    <property type="match status" value="1"/>
</dbReference>
<dbReference type="Pfam" id="PF13469">
    <property type="entry name" value="Sulfotransfer_3"/>
    <property type="match status" value="1"/>
</dbReference>
<name>C6DYF5_GEOSM</name>
<dbReference type="InterPro" id="IPR052736">
    <property type="entry name" value="Stf3_sulfotransferase"/>
</dbReference>
<evidence type="ECO:0000313" key="1">
    <source>
        <dbReference type="EMBL" id="ACT18239.1"/>
    </source>
</evidence>
<dbReference type="InterPro" id="IPR027417">
    <property type="entry name" value="P-loop_NTPase"/>
</dbReference>
<accession>C6DYF5</accession>
<organism evidence="1">
    <name type="scientific">Geobacter sp. (strain M21)</name>
    <dbReference type="NCBI Taxonomy" id="443144"/>
    <lineage>
        <taxon>Bacteria</taxon>
        <taxon>Pseudomonadati</taxon>
        <taxon>Thermodesulfobacteriota</taxon>
        <taxon>Desulfuromonadia</taxon>
        <taxon>Geobacterales</taxon>
        <taxon>Geobacteraceae</taxon>
        <taxon>Geobacter</taxon>
    </lineage>
</organism>
<gene>
    <name evidence="1" type="ordered locus">GM21_2187</name>
</gene>
<sequence length="435" mass="49610">MRPYPKRGKGVAPGQALSGEVHRFLSAAGFRMLEPVNGFGRRFLDDGRKFISLDRETLLTKCRKATSLNDFGGDGFLEPLDILLRSFEEDADLNLIGRVTVRHEMLRLLCNRLCIQRDRQQYPAIAQEEIRQPLFITGLPRSGSTFLHALLAQDPGCRSPLVWEVMHPSPPPDCATFRCDPRIALTAKELSWIDVLMPGFERCHCIGATLPQECIAMTDHSFLSYLFESMYYVTSYRSWHDRQDKLPAYRYHRLFLQQLQWRCPGSHWVLKAPSHLMALESLFQVYPDARVVMTHRDPLKVLPSCASFAHLLRAPFTGPIDLAELGGEVSRRWEDSALAATRFRAGASGGGGRFHDVNYPDLLRDPMAVVQGIYRFLDKELAPEAEEAMHLFILQQPKDKHGAHRYSLKQFGLDAEAEREKFQQYSNYFGVTPEI</sequence>